<protein>
    <submittedName>
        <fullName evidence="1">Uncharacterized protein</fullName>
    </submittedName>
</protein>
<accession>A0A232F0T0</accession>
<evidence type="ECO:0000313" key="2">
    <source>
        <dbReference type="Proteomes" id="UP000215335"/>
    </source>
</evidence>
<name>A0A232F0T0_9HYME</name>
<evidence type="ECO:0000313" key="1">
    <source>
        <dbReference type="EMBL" id="OXU24018.1"/>
    </source>
</evidence>
<comment type="caution">
    <text evidence="1">The sequence shown here is derived from an EMBL/GenBank/DDBJ whole genome shotgun (WGS) entry which is preliminary data.</text>
</comment>
<sequence length="66" mass="7161">MFKGFYIGKRDEQTGAHRKPAVKSCQALTSINALSHLSVALAVLFCTVRLAPKRSEDIEPATTKTG</sequence>
<dbReference type="EMBL" id="NNAY01001425">
    <property type="protein sequence ID" value="OXU24018.1"/>
    <property type="molecule type" value="Genomic_DNA"/>
</dbReference>
<organism evidence="1 2">
    <name type="scientific">Trichomalopsis sarcophagae</name>
    <dbReference type="NCBI Taxonomy" id="543379"/>
    <lineage>
        <taxon>Eukaryota</taxon>
        <taxon>Metazoa</taxon>
        <taxon>Ecdysozoa</taxon>
        <taxon>Arthropoda</taxon>
        <taxon>Hexapoda</taxon>
        <taxon>Insecta</taxon>
        <taxon>Pterygota</taxon>
        <taxon>Neoptera</taxon>
        <taxon>Endopterygota</taxon>
        <taxon>Hymenoptera</taxon>
        <taxon>Apocrita</taxon>
        <taxon>Proctotrupomorpha</taxon>
        <taxon>Chalcidoidea</taxon>
        <taxon>Pteromalidae</taxon>
        <taxon>Pteromalinae</taxon>
        <taxon>Trichomalopsis</taxon>
    </lineage>
</organism>
<dbReference type="AlphaFoldDB" id="A0A232F0T0"/>
<dbReference type="Proteomes" id="UP000215335">
    <property type="component" value="Unassembled WGS sequence"/>
</dbReference>
<keyword evidence="2" id="KW-1185">Reference proteome</keyword>
<proteinExistence type="predicted"/>
<reference evidence="1 2" key="1">
    <citation type="journal article" date="2017" name="Curr. Biol.">
        <title>The Evolution of Venom by Co-option of Single-Copy Genes.</title>
        <authorList>
            <person name="Martinson E.O."/>
            <person name="Mrinalini"/>
            <person name="Kelkar Y.D."/>
            <person name="Chang C.H."/>
            <person name="Werren J.H."/>
        </authorList>
    </citation>
    <scope>NUCLEOTIDE SEQUENCE [LARGE SCALE GENOMIC DNA]</scope>
    <source>
        <strain evidence="1 2">Alberta</strain>
        <tissue evidence="1">Whole body</tissue>
    </source>
</reference>
<gene>
    <name evidence="1" type="ORF">TSAR_014020</name>
</gene>